<comment type="subcellular location">
    <subcellularLocation>
        <location evidence="1 7">Cell membrane</location>
        <topology evidence="1 7">Multi-pass membrane protein</topology>
    </subcellularLocation>
</comment>
<reference evidence="9 10" key="1">
    <citation type="submission" date="2022-09" db="EMBL/GenBank/DDBJ databases">
        <title>Enrichment on poylsaccharides allowed isolation of novel metabolic and taxonomic groups of Haloarchaea.</title>
        <authorList>
            <person name="Sorokin D.Y."/>
            <person name="Elcheninov A.G."/>
            <person name="Khizhniak T.V."/>
            <person name="Kolganova T.V."/>
            <person name="Kublanov I.V."/>
        </authorList>
    </citation>
    <scope>NUCLEOTIDE SEQUENCE [LARGE SCALE GENOMIC DNA]</scope>
    <source>
        <strain evidence="9 10">AArc-curdl1</strain>
    </source>
</reference>
<dbReference type="PANTHER" id="PTHR43386:SF1">
    <property type="entry name" value="D,D-DIPEPTIDE TRANSPORT SYSTEM PERMEASE PROTEIN DDPC-RELATED"/>
    <property type="match status" value="1"/>
</dbReference>
<dbReference type="GO" id="GO:0055085">
    <property type="term" value="P:transmembrane transport"/>
    <property type="evidence" value="ECO:0007669"/>
    <property type="project" value="InterPro"/>
</dbReference>
<dbReference type="Proteomes" id="UP001321047">
    <property type="component" value="Unassembled WGS sequence"/>
</dbReference>
<proteinExistence type="inferred from homology"/>
<keyword evidence="6 7" id="KW-0472">Membrane</keyword>
<dbReference type="SUPFAM" id="SSF161098">
    <property type="entry name" value="MetI-like"/>
    <property type="match status" value="1"/>
</dbReference>
<evidence type="ECO:0000256" key="5">
    <source>
        <dbReference type="ARBA" id="ARBA00022989"/>
    </source>
</evidence>
<comment type="caution">
    <text evidence="9">The sequence shown here is derived from an EMBL/GenBank/DDBJ whole genome shotgun (WGS) entry which is preliminary data.</text>
</comment>
<dbReference type="RefSeq" id="WP_342809124.1">
    <property type="nucleotide sequence ID" value="NZ_JAOPJZ010000010.1"/>
</dbReference>
<dbReference type="Gene3D" id="1.10.3720.10">
    <property type="entry name" value="MetI-like"/>
    <property type="match status" value="1"/>
</dbReference>
<dbReference type="InterPro" id="IPR000515">
    <property type="entry name" value="MetI-like"/>
</dbReference>
<protein>
    <submittedName>
        <fullName evidence="9">ABC transporter permease</fullName>
    </submittedName>
</protein>
<dbReference type="Pfam" id="PF12911">
    <property type="entry name" value="OppC_N"/>
    <property type="match status" value="1"/>
</dbReference>
<name>A0AAP2Z9F1_9EURY</name>
<feature type="transmembrane region" description="Helical" evidence="7">
    <location>
        <begin position="21"/>
        <end position="41"/>
    </location>
</feature>
<feature type="domain" description="ABC transmembrane type-1" evidence="8">
    <location>
        <begin position="105"/>
        <end position="315"/>
    </location>
</feature>
<evidence type="ECO:0000259" key="8">
    <source>
        <dbReference type="PROSITE" id="PS50928"/>
    </source>
</evidence>
<dbReference type="InterPro" id="IPR050366">
    <property type="entry name" value="BP-dependent_transpt_permease"/>
</dbReference>
<feature type="transmembrane region" description="Helical" evidence="7">
    <location>
        <begin position="147"/>
        <end position="167"/>
    </location>
</feature>
<comment type="similarity">
    <text evidence="7">Belongs to the binding-protein-dependent transport system permease family.</text>
</comment>
<evidence type="ECO:0000256" key="6">
    <source>
        <dbReference type="ARBA" id="ARBA00023136"/>
    </source>
</evidence>
<dbReference type="PROSITE" id="PS50928">
    <property type="entry name" value="ABC_TM1"/>
    <property type="match status" value="1"/>
</dbReference>
<dbReference type="Pfam" id="PF00528">
    <property type="entry name" value="BPD_transp_1"/>
    <property type="match status" value="1"/>
</dbReference>
<evidence type="ECO:0000313" key="9">
    <source>
        <dbReference type="EMBL" id="MCU4752793.1"/>
    </source>
</evidence>
<dbReference type="GO" id="GO:0005886">
    <property type="term" value="C:plasma membrane"/>
    <property type="evidence" value="ECO:0007669"/>
    <property type="project" value="UniProtKB-SubCell"/>
</dbReference>
<evidence type="ECO:0000256" key="4">
    <source>
        <dbReference type="ARBA" id="ARBA00022692"/>
    </source>
</evidence>
<organism evidence="9 10">
    <name type="scientific">Natronosalvus hydrolyticus</name>
    <dbReference type="NCBI Taxonomy" id="2979988"/>
    <lineage>
        <taxon>Archaea</taxon>
        <taxon>Methanobacteriati</taxon>
        <taxon>Methanobacteriota</taxon>
        <taxon>Stenosarchaea group</taxon>
        <taxon>Halobacteria</taxon>
        <taxon>Halobacteriales</taxon>
        <taxon>Natrialbaceae</taxon>
        <taxon>Natronosalvus</taxon>
    </lineage>
</organism>
<dbReference type="EMBL" id="JAOPJZ010000010">
    <property type="protein sequence ID" value="MCU4752793.1"/>
    <property type="molecule type" value="Genomic_DNA"/>
</dbReference>
<keyword evidence="10" id="KW-1185">Reference proteome</keyword>
<evidence type="ECO:0000256" key="2">
    <source>
        <dbReference type="ARBA" id="ARBA00022448"/>
    </source>
</evidence>
<feature type="transmembrane region" description="Helical" evidence="7">
    <location>
        <begin position="109"/>
        <end position="135"/>
    </location>
</feature>
<keyword evidence="2 7" id="KW-0813">Transport</keyword>
<keyword evidence="5 7" id="KW-1133">Transmembrane helix</keyword>
<evidence type="ECO:0000313" key="10">
    <source>
        <dbReference type="Proteomes" id="UP001321047"/>
    </source>
</evidence>
<feature type="transmembrane region" description="Helical" evidence="7">
    <location>
        <begin position="187"/>
        <end position="206"/>
    </location>
</feature>
<accession>A0AAP2Z9F1</accession>
<evidence type="ECO:0000256" key="1">
    <source>
        <dbReference type="ARBA" id="ARBA00004651"/>
    </source>
</evidence>
<dbReference type="CDD" id="cd06261">
    <property type="entry name" value="TM_PBP2"/>
    <property type="match status" value="1"/>
</dbReference>
<evidence type="ECO:0000256" key="3">
    <source>
        <dbReference type="ARBA" id="ARBA00022475"/>
    </source>
</evidence>
<dbReference type="PANTHER" id="PTHR43386">
    <property type="entry name" value="OLIGOPEPTIDE TRANSPORT SYSTEM PERMEASE PROTEIN APPC"/>
    <property type="match status" value="1"/>
</dbReference>
<dbReference type="InterPro" id="IPR035906">
    <property type="entry name" value="MetI-like_sf"/>
</dbReference>
<keyword evidence="4 7" id="KW-0812">Transmembrane</keyword>
<dbReference type="AlphaFoldDB" id="A0AAP2Z9F1"/>
<evidence type="ECO:0000256" key="7">
    <source>
        <dbReference type="RuleBase" id="RU363032"/>
    </source>
</evidence>
<keyword evidence="3" id="KW-1003">Cell membrane</keyword>
<feature type="transmembrane region" description="Helical" evidence="7">
    <location>
        <begin position="249"/>
        <end position="272"/>
    </location>
</feature>
<feature type="transmembrane region" description="Helical" evidence="7">
    <location>
        <begin position="295"/>
        <end position="315"/>
    </location>
</feature>
<dbReference type="InterPro" id="IPR025966">
    <property type="entry name" value="OppC_N"/>
</dbReference>
<gene>
    <name evidence="9" type="ORF">OB919_12540</name>
</gene>
<sequence>MISDRMTSNLKQTFKESFLPKIGLVLLLAIILMAIFAPLLATHDPTRTGHYADTGSPYPPMGHSYETQIAQDGDIVDIEVHPTSEHILGTNNVGQDVFSRFVYGARVSLLVALLGTALALVIGVPVGLVAGYYGGRIDDTLMRSADIMLAFPGLVLAMALVGVFGSTPIQVPDPIVMAGFAEGMPESIPIPGSVTVVAGLVIWVWFARVARGEALSLRNQEYVKASKSFGMPNRRILTKHILPNSLTPIIVLATIQVAAVILLEASLAYLGFSGTTLSWGYEIERGQDLLRTRPWISMFPGVGIMLTVIAVNLLGDWFRDALDPNIEGDERGV</sequence>